<dbReference type="Pfam" id="PF03683">
    <property type="entry name" value="UPF0175"/>
    <property type="match status" value="1"/>
</dbReference>
<sequence>MAKLEIEVKFTIPVAEIPAEHRAEAERKARQAFVLELLRQGDISGGKAAQLLGVDRWQLSELMFAHGISPFDDTQTTEELEGEVADCLRDLQRSH</sequence>
<dbReference type="InterPro" id="IPR005368">
    <property type="entry name" value="UPF0175"/>
</dbReference>
<evidence type="ECO:0000313" key="1">
    <source>
        <dbReference type="EMBL" id="HGG00193.1"/>
    </source>
</evidence>
<comment type="caution">
    <text evidence="1">The sequence shown here is derived from an EMBL/GenBank/DDBJ whole genome shotgun (WGS) entry which is preliminary data.</text>
</comment>
<proteinExistence type="predicted"/>
<organism evidence="1">
    <name type="scientific">Planktothricoides sp. SpSt-374</name>
    <dbReference type="NCBI Taxonomy" id="2282167"/>
    <lineage>
        <taxon>Bacteria</taxon>
        <taxon>Bacillati</taxon>
        <taxon>Cyanobacteriota</taxon>
        <taxon>Cyanophyceae</taxon>
        <taxon>Oscillatoriophycideae</taxon>
        <taxon>Oscillatoriales</taxon>
        <taxon>Oscillatoriaceae</taxon>
        <taxon>Planktothricoides</taxon>
    </lineage>
</organism>
<accession>A0A7C3VFR2</accession>
<gene>
    <name evidence="1" type="ORF">ENR15_05900</name>
</gene>
<reference evidence="1" key="1">
    <citation type="journal article" date="2020" name="mSystems">
        <title>Genome- and Community-Level Interaction Insights into Carbon Utilization and Element Cycling Functions of Hydrothermarchaeota in Hydrothermal Sediment.</title>
        <authorList>
            <person name="Zhou Z."/>
            <person name="Liu Y."/>
            <person name="Xu W."/>
            <person name="Pan J."/>
            <person name="Luo Z.H."/>
            <person name="Li M."/>
        </authorList>
    </citation>
    <scope>NUCLEOTIDE SEQUENCE [LARGE SCALE GENOMIC DNA]</scope>
    <source>
        <strain evidence="1">SpSt-374</strain>
    </source>
</reference>
<protein>
    <submittedName>
        <fullName evidence="1">Uncharacterized protein</fullName>
    </submittedName>
</protein>
<name>A0A7C3VFR2_9CYAN</name>
<dbReference type="AlphaFoldDB" id="A0A7C3VFR2"/>
<dbReference type="EMBL" id="DSPX01000056">
    <property type="protein sequence ID" value="HGG00193.1"/>
    <property type="molecule type" value="Genomic_DNA"/>
</dbReference>